<evidence type="ECO:0000313" key="3">
    <source>
        <dbReference type="Proteomes" id="UP000694541"/>
    </source>
</evidence>
<dbReference type="Ensembl" id="ENSANIT00000018789.1">
    <property type="protein sequence ID" value="ENSANIP00000018175.1"/>
    <property type="gene ID" value="ENSANIG00000012354.1"/>
</dbReference>
<reference evidence="2" key="2">
    <citation type="submission" date="2025-09" db="UniProtKB">
        <authorList>
            <consortium name="Ensembl"/>
        </authorList>
    </citation>
    <scope>IDENTIFICATION</scope>
</reference>
<dbReference type="Proteomes" id="UP000694541">
    <property type="component" value="Unplaced"/>
</dbReference>
<feature type="region of interest" description="Disordered" evidence="1">
    <location>
        <begin position="162"/>
        <end position="184"/>
    </location>
</feature>
<accession>A0A8B9N3T2</accession>
<organism evidence="2 3">
    <name type="scientific">Accipiter nisus</name>
    <name type="common">Eurasian sparrowhawk</name>
    <dbReference type="NCBI Taxonomy" id="211598"/>
    <lineage>
        <taxon>Eukaryota</taxon>
        <taxon>Metazoa</taxon>
        <taxon>Chordata</taxon>
        <taxon>Craniata</taxon>
        <taxon>Vertebrata</taxon>
        <taxon>Euteleostomi</taxon>
        <taxon>Archelosauria</taxon>
        <taxon>Archosauria</taxon>
        <taxon>Dinosauria</taxon>
        <taxon>Saurischia</taxon>
        <taxon>Theropoda</taxon>
        <taxon>Coelurosauria</taxon>
        <taxon>Aves</taxon>
        <taxon>Neognathae</taxon>
        <taxon>Neoaves</taxon>
        <taxon>Telluraves</taxon>
        <taxon>Accipitrimorphae</taxon>
        <taxon>Accipitriformes</taxon>
        <taxon>Accipitridae</taxon>
        <taxon>Accipitrinae</taxon>
        <taxon>Accipiter</taxon>
    </lineage>
</organism>
<name>A0A8B9N3T2_9AVES</name>
<evidence type="ECO:0000313" key="2">
    <source>
        <dbReference type="Ensembl" id="ENSANIP00000018175.1"/>
    </source>
</evidence>
<protein>
    <submittedName>
        <fullName evidence="2">Uncharacterized protein</fullName>
    </submittedName>
</protein>
<proteinExistence type="predicted"/>
<reference evidence="2" key="1">
    <citation type="submission" date="2025-08" db="UniProtKB">
        <authorList>
            <consortium name="Ensembl"/>
        </authorList>
    </citation>
    <scope>IDENTIFICATION</scope>
</reference>
<evidence type="ECO:0000256" key="1">
    <source>
        <dbReference type="SAM" id="MobiDB-lite"/>
    </source>
</evidence>
<dbReference type="AlphaFoldDB" id="A0A8B9N3T2"/>
<feature type="region of interest" description="Disordered" evidence="1">
    <location>
        <begin position="1"/>
        <end position="106"/>
    </location>
</feature>
<feature type="compositionally biased region" description="Gly residues" evidence="1">
    <location>
        <begin position="74"/>
        <end position="90"/>
    </location>
</feature>
<keyword evidence="3" id="KW-1185">Reference proteome</keyword>
<feature type="compositionally biased region" description="Low complexity" evidence="1">
    <location>
        <begin position="20"/>
        <end position="42"/>
    </location>
</feature>
<sequence length="184" mass="18295">MAVPAALIPPTQLVPPQPPVSTSAACTTTTTTSSSATSSPSPSIAPPPAASGTNLFRPDVAPSLSPALPPAPGARGGGGQQRGGGGGGSGAKKCFRTDTTPPPPPALEFIPGCVFKNGQPWEKAARRVHRSGRGAVLGRVGGGEHDDGDDTQTLGFRFSGMGRGAASRAEGPIRGGWRPSAAVI</sequence>